<dbReference type="GO" id="GO:0031854">
    <property type="term" value="F:orexigenic neuropeptide QRFP receptor binding"/>
    <property type="evidence" value="ECO:0007669"/>
    <property type="project" value="InterPro"/>
</dbReference>
<dbReference type="PROSITE" id="PS51257">
    <property type="entry name" value="PROKAR_LIPOPROTEIN"/>
    <property type="match status" value="1"/>
</dbReference>
<evidence type="ECO:0000256" key="2">
    <source>
        <dbReference type="ARBA" id="ARBA00005516"/>
    </source>
</evidence>
<name>A0A7N4PW49_SARHA</name>
<keyword evidence="9" id="KW-1185">Reference proteome</keyword>
<sequence length="145" mass="15889">MKTPHSLSCLLLLTLGACFPPSDRREIGDPVDGPGEVQMRGPETARGHQPGFPGGAARRRRFQDPASLFVMAKKLQGLGKERAGFRFRFGRQEVDKKASNIYLGSEEKRNGLLGSLAEELSGYSRKKGGFSFRFGRAMKGCGWLG</sequence>
<keyword evidence="5" id="KW-0527">Neuropeptide</keyword>
<evidence type="ECO:0000256" key="7">
    <source>
        <dbReference type="SAM" id="SignalP"/>
    </source>
</evidence>
<evidence type="ECO:0000313" key="8">
    <source>
        <dbReference type="Ensembl" id="ENSSHAP00000044350.1"/>
    </source>
</evidence>
<dbReference type="FunCoup" id="A0A7N4PW49">
    <property type="interactions" value="314"/>
</dbReference>
<dbReference type="AlphaFoldDB" id="A0A7N4PW49"/>
<evidence type="ECO:0000256" key="5">
    <source>
        <dbReference type="ARBA" id="ARBA00023320"/>
    </source>
</evidence>
<dbReference type="GO" id="GO:0007218">
    <property type="term" value="P:neuropeptide signaling pathway"/>
    <property type="evidence" value="ECO:0007669"/>
    <property type="project" value="UniProtKB-KW"/>
</dbReference>
<evidence type="ECO:0000256" key="1">
    <source>
        <dbReference type="ARBA" id="ARBA00004613"/>
    </source>
</evidence>
<feature type="region of interest" description="Disordered" evidence="6">
    <location>
        <begin position="23"/>
        <end position="58"/>
    </location>
</feature>
<evidence type="ECO:0008006" key="10">
    <source>
        <dbReference type="Google" id="ProtNLM"/>
    </source>
</evidence>
<comment type="similarity">
    <text evidence="2">Belongs to the RFamide neuropeptide family.</text>
</comment>
<dbReference type="InterPro" id="IPR024565">
    <property type="entry name" value="P518"/>
</dbReference>
<dbReference type="GO" id="GO:0005184">
    <property type="term" value="F:neuropeptide hormone activity"/>
    <property type="evidence" value="ECO:0007669"/>
    <property type="project" value="TreeGrafter"/>
</dbReference>
<evidence type="ECO:0000313" key="9">
    <source>
        <dbReference type="Proteomes" id="UP000007648"/>
    </source>
</evidence>
<keyword evidence="7" id="KW-0732">Signal</keyword>
<protein>
    <recommendedName>
        <fullName evidence="10">Orexigenic neuropeptide QRFP</fullName>
    </recommendedName>
</protein>
<dbReference type="Pfam" id="PF11109">
    <property type="entry name" value="RFamide_26RFa"/>
    <property type="match status" value="1"/>
</dbReference>
<keyword evidence="4" id="KW-0027">Amidation</keyword>
<feature type="signal peptide" evidence="7">
    <location>
        <begin position="1"/>
        <end position="24"/>
    </location>
</feature>
<dbReference type="GO" id="GO:0005576">
    <property type="term" value="C:extracellular region"/>
    <property type="evidence" value="ECO:0007669"/>
    <property type="project" value="UniProtKB-SubCell"/>
</dbReference>
<evidence type="ECO:0000256" key="4">
    <source>
        <dbReference type="ARBA" id="ARBA00022815"/>
    </source>
</evidence>
<proteinExistence type="inferred from homology"/>
<evidence type="ECO:0000256" key="3">
    <source>
        <dbReference type="ARBA" id="ARBA00022525"/>
    </source>
</evidence>
<reference evidence="8 9" key="1">
    <citation type="journal article" date="2011" name="Proc. Natl. Acad. Sci. U.S.A.">
        <title>Genetic diversity and population structure of the endangered marsupial Sarcophilus harrisii (Tasmanian devil).</title>
        <authorList>
            <person name="Miller W."/>
            <person name="Hayes V.M."/>
            <person name="Ratan A."/>
            <person name="Petersen D.C."/>
            <person name="Wittekindt N.E."/>
            <person name="Miller J."/>
            <person name="Walenz B."/>
            <person name="Knight J."/>
            <person name="Qi J."/>
            <person name="Zhao F."/>
            <person name="Wang Q."/>
            <person name="Bedoya-Reina O.C."/>
            <person name="Katiyar N."/>
            <person name="Tomsho L.P."/>
            <person name="Kasson L.M."/>
            <person name="Hardie R.A."/>
            <person name="Woodbridge P."/>
            <person name="Tindall E.A."/>
            <person name="Bertelsen M.F."/>
            <person name="Dixon D."/>
            <person name="Pyecroft S."/>
            <person name="Helgen K.M."/>
            <person name="Lesk A.M."/>
            <person name="Pringle T.H."/>
            <person name="Patterson N."/>
            <person name="Zhang Y."/>
            <person name="Kreiss A."/>
            <person name="Woods G.M."/>
            <person name="Jones M.E."/>
            <person name="Schuster S.C."/>
        </authorList>
    </citation>
    <scope>NUCLEOTIDE SEQUENCE [LARGE SCALE GENOMIC DNA]</scope>
</reference>
<keyword evidence="3" id="KW-0964">Secreted</keyword>
<dbReference type="Ensembl" id="ENSSHAT00000046595.1">
    <property type="protein sequence ID" value="ENSSHAP00000044350.1"/>
    <property type="gene ID" value="ENSSHAG00000023233.1"/>
</dbReference>
<feature type="chain" id="PRO_5029587732" description="Orexigenic neuropeptide QRFP" evidence="7">
    <location>
        <begin position="25"/>
        <end position="145"/>
    </location>
</feature>
<reference evidence="8" key="3">
    <citation type="submission" date="2025-09" db="UniProtKB">
        <authorList>
            <consortium name="Ensembl"/>
        </authorList>
    </citation>
    <scope>IDENTIFICATION</scope>
</reference>
<dbReference type="Proteomes" id="UP000007648">
    <property type="component" value="Unassembled WGS sequence"/>
</dbReference>
<reference evidence="8" key="2">
    <citation type="submission" date="2025-08" db="UniProtKB">
        <authorList>
            <consortium name="Ensembl"/>
        </authorList>
    </citation>
    <scope>IDENTIFICATION</scope>
</reference>
<dbReference type="PANTHER" id="PTHR36476">
    <property type="entry name" value="OREXIGENIC NEUROPEPTIDE QRFP"/>
    <property type="match status" value="1"/>
</dbReference>
<evidence type="ECO:0000256" key="6">
    <source>
        <dbReference type="SAM" id="MobiDB-lite"/>
    </source>
</evidence>
<dbReference type="InParanoid" id="A0A7N4PW49"/>
<comment type="subcellular location">
    <subcellularLocation>
        <location evidence="1">Secreted</location>
    </subcellularLocation>
</comment>
<accession>A0A7N4PW49</accession>
<dbReference type="GeneTree" id="ENSGT00390000015756"/>
<organism evidence="8 9">
    <name type="scientific">Sarcophilus harrisii</name>
    <name type="common">Tasmanian devil</name>
    <name type="synonym">Sarcophilus laniarius</name>
    <dbReference type="NCBI Taxonomy" id="9305"/>
    <lineage>
        <taxon>Eukaryota</taxon>
        <taxon>Metazoa</taxon>
        <taxon>Chordata</taxon>
        <taxon>Craniata</taxon>
        <taxon>Vertebrata</taxon>
        <taxon>Euteleostomi</taxon>
        <taxon>Mammalia</taxon>
        <taxon>Metatheria</taxon>
        <taxon>Dasyuromorphia</taxon>
        <taxon>Dasyuridae</taxon>
        <taxon>Sarcophilus</taxon>
    </lineage>
</organism>
<dbReference type="PANTHER" id="PTHR36476:SF1">
    <property type="entry name" value="OREXIGENIC NEUROPEPTIDE QRFP"/>
    <property type="match status" value="1"/>
</dbReference>